<dbReference type="PANTHER" id="PTHR22916:SF3">
    <property type="entry name" value="UDP-GLCNAC:BETAGAL BETA-1,3-N-ACETYLGLUCOSAMINYLTRANSFERASE-LIKE PROTEIN 1"/>
    <property type="match status" value="1"/>
</dbReference>
<organism evidence="3 4">
    <name type="scientific">Pseudomonas azotoformans</name>
    <dbReference type="NCBI Taxonomy" id="47878"/>
    <lineage>
        <taxon>Bacteria</taxon>
        <taxon>Pseudomonadati</taxon>
        <taxon>Pseudomonadota</taxon>
        <taxon>Gammaproteobacteria</taxon>
        <taxon>Pseudomonadales</taxon>
        <taxon>Pseudomonadaceae</taxon>
        <taxon>Pseudomonas</taxon>
    </lineage>
</organism>
<dbReference type="InterPro" id="IPR029044">
    <property type="entry name" value="Nucleotide-diphossugar_trans"/>
</dbReference>
<dbReference type="Proteomes" id="UP000290481">
    <property type="component" value="Unassembled WGS sequence"/>
</dbReference>
<dbReference type="Gene3D" id="3.90.550.10">
    <property type="entry name" value="Spore Coat Polysaccharide Biosynthesis Protein SpsA, Chain A"/>
    <property type="match status" value="1"/>
</dbReference>
<sequence>MFFRTAALNSPKSVSVIVPVFNASATLLPTLNSLLDQTLENLEIIVVDDASTDSSSEIIKKLTAENKKIISLCFSENKGVHEARLAGIRRASAPWIGFLDADDFARPDMFELMFNAATQKNVDITLCGSYRTNVQGKTIRKRTFFQKNERVDNKIFERFCRFEFGDGALWNKLYRSKLLKNLDFKSLPWRQNINEDLITNIGAFHKADSLYLMKDILHEYVENADSVTAKQNNSTAYINTFRAYALALRAYQHFDAESIFHITSMYRKQLDDSLYRVDDLKYLEEHYTAYLVEAIKEIEHIYPQGLGLLCCRSRDLSNLPIKLLARNLIKKIFTRIRMFSRRCS</sequence>
<dbReference type="Pfam" id="PF00535">
    <property type="entry name" value="Glycos_transf_2"/>
    <property type="match status" value="1"/>
</dbReference>
<feature type="domain" description="Glycosyltransferase 2-like" evidence="2">
    <location>
        <begin position="15"/>
        <end position="181"/>
    </location>
</feature>
<dbReference type="EMBL" id="MZZJ01000020">
    <property type="protein sequence ID" value="RXE46250.1"/>
    <property type="molecule type" value="Genomic_DNA"/>
</dbReference>
<evidence type="ECO:0000313" key="4">
    <source>
        <dbReference type="Proteomes" id="UP000290481"/>
    </source>
</evidence>
<dbReference type="SUPFAM" id="SSF53448">
    <property type="entry name" value="Nucleotide-diphospho-sugar transferases"/>
    <property type="match status" value="1"/>
</dbReference>
<evidence type="ECO:0000256" key="1">
    <source>
        <dbReference type="ARBA" id="ARBA00022519"/>
    </source>
</evidence>
<dbReference type="AlphaFoldDB" id="A0A4Q0HCK2"/>
<keyword evidence="1" id="KW-0997">Cell inner membrane</keyword>
<evidence type="ECO:0000313" key="3">
    <source>
        <dbReference type="EMBL" id="RXE46250.1"/>
    </source>
</evidence>
<keyword evidence="1" id="KW-1003">Cell membrane</keyword>
<comment type="caution">
    <text evidence="3">The sequence shown here is derived from an EMBL/GenBank/DDBJ whole genome shotgun (WGS) entry which is preliminary data.</text>
</comment>
<gene>
    <name evidence="3" type="ORF">B4O85_28920</name>
</gene>
<proteinExistence type="predicted"/>
<protein>
    <recommendedName>
        <fullName evidence="2">Glycosyltransferase 2-like domain-containing protein</fullName>
    </recommendedName>
</protein>
<name>A0A4Q0HCK2_PSEAZ</name>
<reference evidence="3 4" key="1">
    <citation type="submission" date="2017-03" db="EMBL/GenBank/DDBJ databases">
        <title>Pseudomonas azotoformans: Salt tolerant bacteria having multiple plant growth promoting attributes.</title>
        <authorList>
            <person name="Srivastava A.K."/>
            <person name="Sharma A."/>
            <person name="Srivastava A.K."/>
            <person name="Jamali H."/>
            <person name="Yadav J."/>
            <person name="Srivastava R."/>
            <person name="Kashyap P.L."/>
            <person name="Chakdar H."/>
            <person name="Saxena A.K."/>
        </authorList>
    </citation>
    <scope>NUCLEOTIDE SEQUENCE [LARGE SCALE GENOMIC DNA]</scope>
    <source>
        <strain evidence="3 4">SC 14</strain>
    </source>
</reference>
<accession>A0A4Q0HCK2</accession>
<keyword evidence="1" id="KW-0472">Membrane</keyword>
<evidence type="ECO:0000259" key="2">
    <source>
        <dbReference type="Pfam" id="PF00535"/>
    </source>
</evidence>
<dbReference type="GO" id="GO:0016758">
    <property type="term" value="F:hexosyltransferase activity"/>
    <property type="evidence" value="ECO:0007669"/>
    <property type="project" value="UniProtKB-ARBA"/>
</dbReference>
<dbReference type="PANTHER" id="PTHR22916">
    <property type="entry name" value="GLYCOSYLTRANSFERASE"/>
    <property type="match status" value="1"/>
</dbReference>
<dbReference type="CDD" id="cd00761">
    <property type="entry name" value="Glyco_tranf_GTA_type"/>
    <property type="match status" value="1"/>
</dbReference>
<dbReference type="InterPro" id="IPR001173">
    <property type="entry name" value="Glyco_trans_2-like"/>
</dbReference>